<proteinExistence type="predicted"/>
<evidence type="ECO:0000313" key="3">
    <source>
        <dbReference type="Proteomes" id="UP000654108"/>
    </source>
</evidence>
<protein>
    <recommendedName>
        <fullName evidence="4">Nutrient deprivation-induced protein</fullName>
    </recommendedName>
</protein>
<name>A0A927FS75_9HYPH</name>
<evidence type="ECO:0008006" key="4">
    <source>
        <dbReference type="Google" id="ProtNLM"/>
    </source>
</evidence>
<feature type="compositionally biased region" description="Low complexity" evidence="1">
    <location>
        <begin position="35"/>
        <end position="45"/>
    </location>
</feature>
<organism evidence="2 3">
    <name type="scientific">Devosia oryzisoli</name>
    <dbReference type="NCBI Taxonomy" id="2774138"/>
    <lineage>
        <taxon>Bacteria</taxon>
        <taxon>Pseudomonadati</taxon>
        <taxon>Pseudomonadota</taxon>
        <taxon>Alphaproteobacteria</taxon>
        <taxon>Hyphomicrobiales</taxon>
        <taxon>Devosiaceae</taxon>
        <taxon>Devosia</taxon>
    </lineage>
</organism>
<accession>A0A927FS75</accession>
<feature type="region of interest" description="Disordered" evidence="1">
    <location>
        <begin position="160"/>
        <end position="257"/>
    </location>
</feature>
<evidence type="ECO:0000256" key="1">
    <source>
        <dbReference type="SAM" id="MobiDB-lite"/>
    </source>
</evidence>
<gene>
    <name evidence="2" type="ORF">IC608_00675</name>
</gene>
<reference evidence="2" key="1">
    <citation type="submission" date="2020-09" db="EMBL/GenBank/DDBJ databases">
        <title>Genome seq and assembly of Devosia sp.</title>
        <authorList>
            <person name="Chhetri G."/>
        </authorList>
    </citation>
    <scope>NUCLEOTIDE SEQUENCE</scope>
    <source>
        <strain evidence="2">PTR5</strain>
    </source>
</reference>
<dbReference type="EMBL" id="JACYFU010000001">
    <property type="protein sequence ID" value="MBD8063988.1"/>
    <property type="molecule type" value="Genomic_DNA"/>
</dbReference>
<sequence>MTVDNPGASGTGSLPTDAQQKAKTDLHQASEKLSSDLSAASQQASRDMDAIKREAKSQIGAATEHAKSFATDQKDLAAHQITGIAGAISKVADELEGEQATTARYARDLAKGLDRFGKDVENKGVDELMHTAQQFGRSQPLAFLGAAALAGFVASRFAGASAHRHQRAQASSGTGSSSGTGYSSGSGYSGASGSTGSSYGSGASASGGSSYGSSASRPAGSYSPASSPSSSVNTSGQSGSSTRTSSSTFGGNGNVTG</sequence>
<dbReference type="AlphaFoldDB" id="A0A927FS75"/>
<feature type="compositionally biased region" description="Low complexity" evidence="1">
    <location>
        <begin position="191"/>
        <end position="249"/>
    </location>
</feature>
<feature type="compositionally biased region" description="Gly residues" evidence="1">
    <location>
        <begin position="176"/>
        <end position="190"/>
    </location>
</feature>
<evidence type="ECO:0000313" key="2">
    <source>
        <dbReference type="EMBL" id="MBD8063988.1"/>
    </source>
</evidence>
<comment type="caution">
    <text evidence="2">The sequence shown here is derived from an EMBL/GenBank/DDBJ whole genome shotgun (WGS) entry which is preliminary data.</text>
</comment>
<keyword evidence="3" id="KW-1185">Reference proteome</keyword>
<feature type="compositionally biased region" description="Basic and acidic residues" evidence="1">
    <location>
        <begin position="20"/>
        <end position="34"/>
    </location>
</feature>
<dbReference type="Proteomes" id="UP000654108">
    <property type="component" value="Unassembled WGS sequence"/>
</dbReference>
<dbReference type="RefSeq" id="WP_191772111.1">
    <property type="nucleotide sequence ID" value="NZ_JACYFU010000001.1"/>
</dbReference>
<feature type="region of interest" description="Disordered" evidence="1">
    <location>
        <begin position="1"/>
        <end position="50"/>
    </location>
</feature>